<dbReference type="Pfam" id="PF07992">
    <property type="entry name" value="Pyr_redox_2"/>
    <property type="match status" value="1"/>
</dbReference>
<dbReference type="PANTHER" id="PTHR42877:SF4">
    <property type="entry name" value="FAD_NAD(P)-BINDING DOMAIN-CONTAINING PROTEIN-RELATED"/>
    <property type="match status" value="1"/>
</dbReference>
<dbReference type="InterPro" id="IPR023753">
    <property type="entry name" value="FAD/NAD-binding_dom"/>
</dbReference>
<dbReference type="EMBL" id="BAAALG010000017">
    <property type="protein sequence ID" value="GAA1113348.1"/>
    <property type="molecule type" value="Genomic_DNA"/>
</dbReference>
<evidence type="ECO:0000313" key="3">
    <source>
        <dbReference type="Proteomes" id="UP001501581"/>
    </source>
</evidence>
<dbReference type="PRINTS" id="PR00469">
    <property type="entry name" value="PNDRDTASEII"/>
</dbReference>
<accession>A0ABN1U211</accession>
<reference evidence="2 3" key="1">
    <citation type="journal article" date="2019" name="Int. J. Syst. Evol. Microbiol.">
        <title>The Global Catalogue of Microorganisms (GCM) 10K type strain sequencing project: providing services to taxonomists for standard genome sequencing and annotation.</title>
        <authorList>
            <consortium name="The Broad Institute Genomics Platform"/>
            <consortium name="The Broad Institute Genome Sequencing Center for Infectious Disease"/>
            <person name="Wu L."/>
            <person name="Ma J."/>
        </authorList>
    </citation>
    <scope>NUCLEOTIDE SEQUENCE [LARGE SCALE GENOMIC DNA]</scope>
    <source>
        <strain evidence="2 3">JCM 13008</strain>
    </source>
</reference>
<dbReference type="PRINTS" id="PR00368">
    <property type="entry name" value="FADPNR"/>
</dbReference>
<dbReference type="InterPro" id="IPR051209">
    <property type="entry name" value="FAD-bind_Monooxygenase_sf"/>
</dbReference>
<dbReference type="PANTHER" id="PTHR42877">
    <property type="entry name" value="L-ORNITHINE N(5)-MONOOXYGENASE-RELATED"/>
    <property type="match status" value="1"/>
</dbReference>
<evidence type="ECO:0000313" key="2">
    <source>
        <dbReference type="EMBL" id="GAA1113348.1"/>
    </source>
</evidence>
<sequence length="499" mass="53938">MSTQPSVLIIGAGLGGIGVAAHLARAGFDDVTLLDRGDGPGGVWRDNTYPGAACDVPSSLYSYSFAPKPDWGRRYGTQPDILGYVHAQVDALGLRPRIHTEQRVVSATWDADALHWRVVTDAGREYTADVLVPATGQLSDPVIPRIDGAASFAGPAFHSAQWRHDVDLTGKRVAVIGTGASAIQFVPAIVDDVAAMTVFQRSAPYVVPKPDRAYTRLHHAAFAAAPRSQAFGRTLTWVLSERLNAAMENGGVLPRILKQAWRAHLRLTVKDPAKRKKLVPDYPLGCKRLLFANTWYPAIDRDHVGVVTEQITAIEPGGVRTSDGTLHEVDVLIWGTGFAATDFLGDLEVRGTATTLQQTWSQGAHAHLGITVAGFPNLFWVYGPNTNLGGGSIVSMMEAQAGYITQAVQRLAGHAAHGERAALEVRPEAAERYDAEMQRRLGDSVWNNCASWYRTAGGRIINNWPGTVAEYQRRTGRLELADFTETVATPVPGKESTPA</sequence>
<dbReference type="RefSeq" id="WP_343996599.1">
    <property type="nucleotide sequence ID" value="NZ_BAAALG010000017.1"/>
</dbReference>
<keyword evidence="3" id="KW-1185">Reference proteome</keyword>
<protein>
    <submittedName>
        <fullName evidence="2">NAD(P)/FAD-dependent oxidoreductase</fullName>
    </submittedName>
</protein>
<dbReference type="InterPro" id="IPR036188">
    <property type="entry name" value="FAD/NAD-bd_sf"/>
</dbReference>
<gene>
    <name evidence="2" type="ORF">GCM10009668_39100</name>
</gene>
<proteinExistence type="predicted"/>
<dbReference type="Gene3D" id="3.50.50.60">
    <property type="entry name" value="FAD/NAD(P)-binding domain"/>
    <property type="match status" value="2"/>
</dbReference>
<dbReference type="Proteomes" id="UP001501581">
    <property type="component" value="Unassembled WGS sequence"/>
</dbReference>
<comment type="caution">
    <text evidence="2">The sequence shown here is derived from an EMBL/GenBank/DDBJ whole genome shotgun (WGS) entry which is preliminary data.</text>
</comment>
<evidence type="ECO:0000259" key="1">
    <source>
        <dbReference type="Pfam" id="PF07992"/>
    </source>
</evidence>
<dbReference type="SUPFAM" id="SSF51905">
    <property type="entry name" value="FAD/NAD(P)-binding domain"/>
    <property type="match status" value="2"/>
</dbReference>
<name>A0ABN1U211_9ACTN</name>
<feature type="domain" description="FAD/NAD(P)-binding" evidence="1">
    <location>
        <begin position="6"/>
        <end position="186"/>
    </location>
</feature>
<organism evidence="2 3">
    <name type="scientific">Nocardioides dubius</name>
    <dbReference type="NCBI Taxonomy" id="317019"/>
    <lineage>
        <taxon>Bacteria</taxon>
        <taxon>Bacillati</taxon>
        <taxon>Actinomycetota</taxon>
        <taxon>Actinomycetes</taxon>
        <taxon>Propionibacteriales</taxon>
        <taxon>Nocardioidaceae</taxon>
        <taxon>Nocardioides</taxon>
    </lineage>
</organism>